<keyword evidence="2" id="KW-1185">Reference proteome</keyword>
<dbReference type="Proteomes" id="UP001165960">
    <property type="component" value="Unassembled WGS sequence"/>
</dbReference>
<evidence type="ECO:0000313" key="2">
    <source>
        <dbReference type="Proteomes" id="UP001165960"/>
    </source>
</evidence>
<organism evidence="1 2">
    <name type="scientific">Entomophthora muscae</name>
    <dbReference type="NCBI Taxonomy" id="34485"/>
    <lineage>
        <taxon>Eukaryota</taxon>
        <taxon>Fungi</taxon>
        <taxon>Fungi incertae sedis</taxon>
        <taxon>Zoopagomycota</taxon>
        <taxon>Entomophthoromycotina</taxon>
        <taxon>Entomophthoromycetes</taxon>
        <taxon>Entomophthorales</taxon>
        <taxon>Entomophthoraceae</taxon>
        <taxon>Entomophthora</taxon>
    </lineage>
</organism>
<proteinExistence type="predicted"/>
<dbReference type="EMBL" id="QTSX02007194">
    <property type="protein sequence ID" value="KAJ9049852.1"/>
    <property type="molecule type" value="Genomic_DNA"/>
</dbReference>
<reference evidence="1" key="1">
    <citation type="submission" date="2022-04" db="EMBL/GenBank/DDBJ databases">
        <title>Genome of the entomopathogenic fungus Entomophthora muscae.</title>
        <authorList>
            <person name="Elya C."/>
            <person name="Lovett B.R."/>
            <person name="Lee E."/>
            <person name="Macias A.M."/>
            <person name="Hajek A.E."/>
            <person name="De Bivort B.L."/>
            <person name="Kasson M.T."/>
            <person name="De Fine Licht H.H."/>
            <person name="Stajich J.E."/>
        </authorList>
    </citation>
    <scope>NUCLEOTIDE SEQUENCE</scope>
    <source>
        <strain evidence="1">Berkeley</strain>
    </source>
</reference>
<evidence type="ECO:0000313" key="1">
    <source>
        <dbReference type="EMBL" id="KAJ9049852.1"/>
    </source>
</evidence>
<accession>A0ACC2RID2</accession>
<protein>
    <submittedName>
        <fullName evidence="1">Uncharacterized protein</fullName>
    </submittedName>
</protein>
<sequence>MAYLHASQTSLCASYDASPPSYSNQLALWPANEAGSPSSSEPKHETSSKKTCCPLTSASSQKNLLSLGSTQGAHTHLYTRQTYKNLSETLLIPIVPLSSHGVTQEPLVELLILFLQI</sequence>
<name>A0ACC2RID2_9FUNG</name>
<comment type="caution">
    <text evidence="1">The sequence shown here is derived from an EMBL/GenBank/DDBJ whole genome shotgun (WGS) entry which is preliminary data.</text>
</comment>
<gene>
    <name evidence="1" type="ORF">DSO57_1020270</name>
</gene>